<dbReference type="SUPFAM" id="SSF54928">
    <property type="entry name" value="RNA-binding domain, RBD"/>
    <property type="match status" value="1"/>
</dbReference>
<name>A0A803LEI3_CHEQI</name>
<proteinExistence type="predicted"/>
<dbReference type="EnsemblPlants" id="AUR62011589-RA">
    <property type="protein sequence ID" value="AUR62011589-RA:cds"/>
    <property type="gene ID" value="AUR62011589"/>
</dbReference>
<dbReference type="GO" id="GO:0003682">
    <property type="term" value="F:chromatin binding"/>
    <property type="evidence" value="ECO:0007669"/>
    <property type="project" value="InterPro"/>
</dbReference>
<dbReference type="PANTHER" id="PTHR47073:SF2">
    <property type="entry name" value="PROTEIN ANTI-SILENCING 1"/>
    <property type="match status" value="1"/>
</dbReference>
<sequence length="577" mass="65306">MEASSCCIVSYIVVCSNFISSIGILVSVFGGDQAMSQLVEENQKTFKWGIKIVTDDSEIKSYKSFTYQGVQYFLQDCVYLYREGAKDTDIGKLVKMWESKTGAKRGKVIWFFRPVDVCNFLREYEPSWNELFLASGEGRGVSNIIPLEAIVGKCNVACTAKDRRNTLLSKSDLAKANYYVSHIFDVGDLRISDKFPDIIDKIKVERLFNWSQNNPKGNLECRTGLSAGAQLKEKPTNTAEKPTKIEILHASENFENRDKPKANVECRNDPSANALLKVKEKPTYTAENHIKAEVLSIHENLEHHTLEAPPLKKRKILPVAETDPPSPSQDTRRWFFTLPWEDKVKEAHEQGTLVHLYNLDLSHTALDVQEMISKAFKVKAHAKVIPRRHSFDVYGHALVIFESKDDADLVMCLLKDRCLVVGEGRPLVACKATFNEPDMTLNFPGHLIMDSLKHKFNRKAVFASHCAQANTIEHEMAMQWRMLQNKSDLWWEALYKGQAKEFSHCQNQIMKHRTDELNTSAVEVTVAHESSDVPNRTEVERPSAPKSDEPNRTAVEVTSGPESPVERPQSASHPTLL</sequence>
<dbReference type="PROSITE" id="PS51038">
    <property type="entry name" value="BAH"/>
    <property type="match status" value="1"/>
</dbReference>
<evidence type="ECO:0000313" key="4">
    <source>
        <dbReference type="Proteomes" id="UP000596660"/>
    </source>
</evidence>
<dbReference type="GO" id="GO:0003723">
    <property type="term" value="F:RNA binding"/>
    <property type="evidence" value="ECO:0007669"/>
    <property type="project" value="TreeGrafter"/>
</dbReference>
<dbReference type="InterPro" id="IPR001025">
    <property type="entry name" value="BAH_dom"/>
</dbReference>
<protein>
    <recommendedName>
        <fullName evidence="2">BAH domain-containing protein</fullName>
    </recommendedName>
</protein>
<feature type="domain" description="BAH" evidence="2">
    <location>
        <begin position="70"/>
        <end position="195"/>
    </location>
</feature>
<keyword evidence="4" id="KW-1185">Reference proteome</keyword>
<dbReference type="FunFam" id="2.30.30.490:FF:000017">
    <property type="entry name" value="Bromo-adjacent homology (BAH) domain-containing protein"/>
    <property type="match status" value="1"/>
</dbReference>
<dbReference type="InterPro" id="IPR035979">
    <property type="entry name" value="RBD_domain_sf"/>
</dbReference>
<dbReference type="OMA" id="EYFVYDC"/>
<organism evidence="3 4">
    <name type="scientific">Chenopodium quinoa</name>
    <name type="common">Quinoa</name>
    <dbReference type="NCBI Taxonomy" id="63459"/>
    <lineage>
        <taxon>Eukaryota</taxon>
        <taxon>Viridiplantae</taxon>
        <taxon>Streptophyta</taxon>
        <taxon>Embryophyta</taxon>
        <taxon>Tracheophyta</taxon>
        <taxon>Spermatophyta</taxon>
        <taxon>Magnoliopsida</taxon>
        <taxon>eudicotyledons</taxon>
        <taxon>Gunneridae</taxon>
        <taxon>Pentapetalae</taxon>
        <taxon>Caryophyllales</taxon>
        <taxon>Chenopodiaceae</taxon>
        <taxon>Chenopodioideae</taxon>
        <taxon>Atripliceae</taxon>
        <taxon>Chenopodium</taxon>
    </lineage>
</organism>
<dbReference type="PANTHER" id="PTHR47073">
    <property type="entry name" value="PROTEIN ANTI-SILENCING 1"/>
    <property type="match status" value="1"/>
</dbReference>
<dbReference type="Proteomes" id="UP000596660">
    <property type="component" value="Unplaced"/>
</dbReference>
<dbReference type="AlphaFoldDB" id="A0A803LEI3"/>
<reference evidence="3" key="1">
    <citation type="journal article" date="2017" name="Nature">
        <title>The genome of Chenopodium quinoa.</title>
        <authorList>
            <person name="Jarvis D.E."/>
            <person name="Ho Y.S."/>
            <person name="Lightfoot D.J."/>
            <person name="Schmoeckel S.M."/>
            <person name="Li B."/>
            <person name="Borm T.J.A."/>
            <person name="Ohyanagi H."/>
            <person name="Mineta K."/>
            <person name="Michell C.T."/>
            <person name="Saber N."/>
            <person name="Kharbatia N.M."/>
            <person name="Rupper R.R."/>
            <person name="Sharp A.R."/>
            <person name="Dally N."/>
            <person name="Boughton B.A."/>
            <person name="Woo Y.H."/>
            <person name="Gao G."/>
            <person name="Schijlen E.G.W.M."/>
            <person name="Guo X."/>
            <person name="Momin A.A."/>
            <person name="Negrao S."/>
            <person name="Al-Babili S."/>
            <person name="Gehring C."/>
            <person name="Roessner U."/>
            <person name="Jung C."/>
            <person name="Murphy K."/>
            <person name="Arold S.T."/>
            <person name="Gojobori T."/>
            <person name="van der Linden C.G."/>
            <person name="van Loo E.N."/>
            <person name="Jellen E.N."/>
            <person name="Maughan P.J."/>
            <person name="Tester M."/>
        </authorList>
    </citation>
    <scope>NUCLEOTIDE SEQUENCE [LARGE SCALE GENOMIC DNA]</scope>
    <source>
        <strain evidence="3">cv. PI 614886</strain>
    </source>
</reference>
<reference evidence="3" key="2">
    <citation type="submission" date="2021-03" db="UniProtKB">
        <authorList>
            <consortium name="EnsemblPlants"/>
        </authorList>
    </citation>
    <scope>IDENTIFICATION</scope>
</reference>
<evidence type="ECO:0000313" key="3">
    <source>
        <dbReference type="EnsemblPlants" id="AUR62011589-RA:cds"/>
    </source>
</evidence>
<dbReference type="Gramene" id="AUR62011589-RA">
    <property type="protein sequence ID" value="AUR62011589-RA:cds"/>
    <property type="gene ID" value="AUR62011589"/>
</dbReference>
<dbReference type="Gene3D" id="2.30.30.490">
    <property type="match status" value="1"/>
</dbReference>
<feature type="compositionally biased region" description="Basic and acidic residues" evidence="1">
    <location>
        <begin position="529"/>
        <end position="551"/>
    </location>
</feature>
<evidence type="ECO:0000259" key="2">
    <source>
        <dbReference type="PROSITE" id="PS51038"/>
    </source>
</evidence>
<evidence type="ECO:0000256" key="1">
    <source>
        <dbReference type="SAM" id="MobiDB-lite"/>
    </source>
</evidence>
<feature type="region of interest" description="Disordered" evidence="1">
    <location>
        <begin position="527"/>
        <end position="577"/>
    </location>
</feature>
<dbReference type="CDD" id="cd00590">
    <property type="entry name" value="RRM_SF"/>
    <property type="match status" value="1"/>
</dbReference>
<dbReference type="InterPro" id="IPR043151">
    <property type="entry name" value="BAH_sf"/>
</dbReference>
<dbReference type="Pfam" id="PF01426">
    <property type="entry name" value="BAH"/>
    <property type="match status" value="1"/>
</dbReference>
<accession>A0A803LEI3</accession>